<organism evidence="2 3">
    <name type="scientific">Datura stramonium</name>
    <name type="common">Jimsonweed</name>
    <name type="synonym">Common thornapple</name>
    <dbReference type="NCBI Taxonomy" id="4076"/>
    <lineage>
        <taxon>Eukaryota</taxon>
        <taxon>Viridiplantae</taxon>
        <taxon>Streptophyta</taxon>
        <taxon>Embryophyta</taxon>
        <taxon>Tracheophyta</taxon>
        <taxon>Spermatophyta</taxon>
        <taxon>Magnoliopsida</taxon>
        <taxon>eudicotyledons</taxon>
        <taxon>Gunneridae</taxon>
        <taxon>Pentapetalae</taxon>
        <taxon>asterids</taxon>
        <taxon>lamiids</taxon>
        <taxon>Solanales</taxon>
        <taxon>Solanaceae</taxon>
        <taxon>Solanoideae</taxon>
        <taxon>Datureae</taxon>
        <taxon>Datura</taxon>
    </lineage>
</organism>
<feature type="region of interest" description="Disordered" evidence="1">
    <location>
        <begin position="1"/>
        <end position="23"/>
    </location>
</feature>
<sequence>MSNSPEISQSQPSHDQIPPTVPLTGLPSSIEGELVQSVTPSGGSPDSSMRTFGVTTLLKLSHLHLFLRPSLVRLSLTLIWLIVVNLQPTVSLSDSRSSDDSVPLVELRKGARKRLLFHSSQVTASKIPCVTGPTSRTRAHRMMVEEPLAKPQSSTANQPKLRVLSFLWDDL</sequence>
<keyword evidence="3" id="KW-1185">Reference proteome</keyword>
<gene>
    <name evidence="2" type="ORF">HAX54_014887</name>
</gene>
<accession>A0ABS8Y664</accession>
<evidence type="ECO:0000313" key="2">
    <source>
        <dbReference type="EMBL" id="MCE5166118.1"/>
    </source>
</evidence>
<reference evidence="2 3" key="1">
    <citation type="journal article" date="2021" name="BMC Genomics">
        <title>Datura genome reveals duplications of psychoactive alkaloid biosynthetic genes and high mutation rate following tissue culture.</title>
        <authorList>
            <person name="Rajewski A."/>
            <person name="Carter-House D."/>
            <person name="Stajich J."/>
            <person name="Litt A."/>
        </authorList>
    </citation>
    <scope>NUCLEOTIDE SEQUENCE [LARGE SCALE GENOMIC DNA]</scope>
    <source>
        <strain evidence="2">AR-01</strain>
    </source>
</reference>
<protein>
    <submittedName>
        <fullName evidence="2">Uncharacterized protein</fullName>
    </submittedName>
</protein>
<evidence type="ECO:0000313" key="3">
    <source>
        <dbReference type="Proteomes" id="UP000823775"/>
    </source>
</evidence>
<feature type="compositionally biased region" description="Polar residues" evidence="1">
    <location>
        <begin position="1"/>
        <end position="14"/>
    </location>
</feature>
<dbReference type="Proteomes" id="UP000823775">
    <property type="component" value="Unassembled WGS sequence"/>
</dbReference>
<comment type="caution">
    <text evidence="2">The sequence shown here is derived from an EMBL/GenBank/DDBJ whole genome shotgun (WGS) entry which is preliminary data.</text>
</comment>
<proteinExistence type="predicted"/>
<dbReference type="EMBL" id="JACEIK010019391">
    <property type="protein sequence ID" value="MCE5166118.1"/>
    <property type="molecule type" value="Genomic_DNA"/>
</dbReference>
<name>A0ABS8Y664_DATST</name>
<evidence type="ECO:0000256" key="1">
    <source>
        <dbReference type="SAM" id="MobiDB-lite"/>
    </source>
</evidence>